<evidence type="ECO:0000259" key="8">
    <source>
        <dbReference type="Pfam" id="PF04039"/>
    </source>
</evidence>
<dbReference type="InterPro" id="IPR050622">
    <property type="entry name" value="CPA3_antiporter_subunitB"/>
</dbReference>
<accession>A0A942TPL0</accession>
<dbReference type="EMBL" id="JAGYPJ010000001">
    <property type="protein sequence ID" value="MBS4201385.1"/>
    <property type="molecule type" value="Genomic_DNA"/>
</dbReference>
<dbReference type="RefSeq" id="WP_213111864.1">
    <property type="nucleotide sequence ID" value="NZ_JAGYPJ010000001.1"/>
</dbReference>
<evidence type="ECO:0000256" key="2">
    <source>
        <dbReference type="ARBA" id="ARBA00009425"/>
    </source>
</evidence>
<keyword evidence="6 7" id="KW-0472">Membrane</keyword>
<evidence type="ECO:0000256" key="1">
    <source>
        <dbReference type="ARBA" id="ARBA00004651"/>
    </source>
</evidence>
<dbReference type="PANTHER" id="PTHR33932">
    <property type="entry name" value="NA(+)/H(+) ANTIPORTER SUBUNIT B"/>
    <property type="match status" value="1"/>
</dbReference>
<dbReference type="PANTHER" id="PTHR33932:SF4">
    <property type="entry name" value="NA(+)_H(+) ANTIPORTER SUBUNIT B"/>
    <property type="match status" value="1"/>
</dbReference>
<organism evidence="9 10">
    <name type="scientific">Lederbergia citrisecunda</name>
    <dbReference type="NCBI Taxonomy" id="2833583"/>
    <lineage>
        <taxon>Bacteria</taxon>
        <taxon>Bacillati</taxon>
        <taxon>Bacillota</taxon>
        <taxon>Bacilli</taxon>
        <taxon>Bacillales</taxon>
        <taxon>Bacillaceae</taxon>
        <taxon>Lederbergia</taxon>
    </lineage>
</organism>
<feature type="transmembrane region" description="Helical" evidence="7">
    <location>
        <begin position="109"/>
        <end position="136"/>
    </location>
</feature>
<gene>
    <name evidence="9" type="ORF">KHA93_17260</name>
</gene>
<comment type="similarity">
    <text evidence="2">Belongs to the CPA3 antiporters (TC 2.A.63) subunit B family.</text>
</comment>
<name>A0A942TPL0_9BACI</name>
<evidence type="ECO:0000313" key="9">
    <source>
        <dbReference type="EMBL" id="MBS4201385.1"/>
    </source>
</evidence>
<evidence type="ECO:0000256" key="4">
    <source>
        <dbReference type="ARBA" id="ARBA00022692"/>
    </source>
</evidence>
<comment type="caution">
    <text evidence="9">The sequence shown here is derived from an EMBL/GenBank/DDBJ whole genome shotgun (WGS) entry which is preliminary data.</text>
</comment>
<evidence type="ECO:0000313" key="10">
    <source>
        <dbReference type="Proteomes" id="UP000682713"/>
    </source>
</evidence>
<feature type="transmembrane region" description="Helical" evidence="7">
    <location>
        <begin position="7"/>
        <end position="28"/>
    </location>
</feature>
<keyword evidence="3" id="KW-1003">Cell membrane</keyword>
<comment type="subcellular location">
    <subcellularLocation>
        <location evidence="1">Cell membrane</location>
        <topology evidence="1">Multi-pass membrane protein</topology>
    </subcellularLocation>
</comment>
<dbReference type="NCBIfam" id="NF009223">
    <property type="entry name" value="PRK12573.1"/>
    <property type="match status" value="1"/>
</dbReference>
<feature type="domain" description="Na+/H+ antiporter MnhB subunit-related protein" evidence="8">
    <location>
        <begin position="7"/>
        <end position="131"/>
    </location>
</feature>
<evidence type="ECO:0000256" key="3">
    <source>
        <dbReference type="ARBA" id="ARBA00022475"/>
    </source>
</evidence>
<dbReference type="AlphaFoldDB" id="A0A942TPL0"/>
<sequence length="140" mass="14528">MKINDVILQTVTKIVVFIILTMAIYLFISGHNSPGGGFIGGLILASAFVLLCLAFDIETITNGIPLDFKKVAATGGFIVLGTGTGAIFFDVPFLSQAHSYVNLPVVGKTALATVTLFEAGVALAVVGVVVTIILSISEDV</sequence>
<keyword evidence="10" id="KW-1185">Reference proteome</keyword>
<evidence type="ECO:0000256" key="6">
    <source>
        <dbReference type="ARBA" id="ARBA00023136"/>
    </source>
</evidence>
<feature type="transmembrane region" description="Helical" evidence="7">
    <location>
        <begin position="34"/>
        <end position="55"/>
    </location>
</feature>
<proteinExistence type="inferred from homology"/>
<reference evidence="9 10" key="1">
    <citation type="submission" date="2021-05" db="EMBL/GenBank/DDBJ databases">
        <title>Novel Bacillus species.</title>
        <authorList>
            <person name="Liu G."/>
        </authorList>
    </citation>
    <scope>NUCLEOTIDE SEQUENCE [LARGE SCALE GENOMIC DNA]</scope>
    <source>
        <strain evidence="9 10">FJAT-49732</strain>
    </source>
</reference>
<keyword evidence="5 7" id="KW-1133">Transmembrane helix</keyword>
<dbReference type="GO" id="GO:0005886">
    <property type="term" value="C:plasma membrane"/>
    <property type="evidence" value="ECO:0007669"/>
    <property type="project" value="UniProtKB-SubCell"/>
</dbReference>
<dbReference type="Pfam" id="PF04039">
    <property type="entry name" value="MnhB"/>
    <property type="match status" value="1"/>
</dbReference>
<feature type="transmembrane region" description="Helical" evidence="7">
    <location>
        <begin position="71"/>
        <end position="89"/>
    </location>
</feature>
<dbReference type="Proteomes" id="UP000682713">
    <property type="component" value="Unassembled WGS sequence"/>
</dbReference>
<evidence type="ECO:0000256" key="5">
    <source>
        <dbReference type="ARBA" id="ARBA00022989"/>
    </source>
</evidence>
<dbReference type="InterPro" id="IPR007182">
    <property type="entry name" value="MnhB"/>
</dbReference>
<evidence type="ECO:0000256" key="7">
    <source>
        <dbReference type="SAM" id="Phobius"/>
    </source>
</evidence>
<keyword evidence="4 7" id="KW-0812">Transmembrane</keyword>
<protein>
    <submittedName>
        <fullName evidence="9">Na(+)/H(+) antiporter subunit B</fullName>
    </submittedName>
</protein>